<proteinExistence type="predicted"/>
<name>A0AAE0S0N7_9BIVA</name>
<dbReference type="EMBL" id="JAEAOA010002158">
    <property type="protein sequence ID" value="KAK3583106.1"/>
    <property type="molecule type" value="Genomic_DNA"/>
</dbReference>
<gene>
    <name evidence="1" type="ORF">CHS0354_036847</name>
</gene>
<organism evidence="1 2">
    <name type="scientific">Potamilus streckersoni</name>
    <dbReference type="NCBI Taxonomy" id="2493646"/>
    <lineage>
        <taxon>Eukaryota</taxon>
        <taxon>Metazoa</taxon>
        <taxon>Spiralia</taxon>
        <taxon>Lophotrochozoa</taxon>
        <taxon>Mollusca</taxon>
        <taxon>Bivalvia</taxon>
        <taxon>Autobranchia</taxon>
        <taxon>Heteroconchia</taxon>
        <taxon>Palaeoheterodonta</taxon>
        <taxon>Unionida</taxon>
        <taxon>Unionoidea</taxon>
        <taxon>Unionidae</taxon>
        <taxon>Ambleminae</taxon>
        <taxon>Lampsilini</taxon>
        <taxon>Potamilus</taxon>
    </lineage>
</organism>
<evidence type="ECO:0000313" key="1">
    <source>
        <dbReference type="EMBL" id="KAK3583106.1"/>
    </source>
</evidence>
<reference evidence="1" key="1">
    <citation type="journal article" date="2021" name="Genome Biol. Evol.">
        <title>A High-Quality Reference Genome for a Parasitic Bivalve with Doubly Uniparental Inheritance (Bivalvia: Unionida).</title>
        <authorList>
            <person name="Smith C.H."/>
        </authorList>
    </citation>
    <scope>NUCLEOTIDE SEQUENCE</scope>
    <source>
        <strain evidence="1">CHS0354</strain>
    </source>
</reference>
<evidence type="ECO:0000313" key="2">
    <source>
        <dbReference type="Proteomes" id="UP001195483"/>
    </source>
</evidence>
<protein>
    <submittedName>
        <fullName evidence="1">Uncharacterized protein</fullName>
    </submittedName>
</protein>
<feature type="non-terminal residue" evidence="1">
    <location>
        <position position="51"/>
    </location>
</feature>
<keyword evidence="2" id="KW-1185">Reference proteome</keyword>
<sequence length="51" mass="5934">MIVIVLRRGEGGKEYKRSKDVEERTTDDFSGNVKNWWKCDDGVDTRKRSGD</sequence>
<reference evidence="1" key="3">
    <citation type="submission" date="2023-05" db="EMBL/GenBank/DDBJ databases">
        <authorList>
            <person name="Smith C.H."/>
        </authorList>
    </citation>
    <scope>NUCLEOTIDE SEQUENCE</scope>
    <source>
        <strain evidence="1">CHS0354</strain>
        <tissue evidence="1">Mantle</tissue>
    </source>
</reference>
<comment type="caution">
    <text evidence="1">The sequence shown here is derived from an EMBL/GenBank/DDBJ whole genome shotgun (WGS) entry which is preliminary data.</text>
</comment>
<dbReference type="AlphaFoldDB" id="A0AAE0S0N7"/>
<dbReference type="Proteomes" id="UP001195483">
    <property type="component" value="Unassembled WGS sequence"/>
</dbReference>
<reference evidence="1" key="2">
    <citation type="journal article" date="2021" name="Genome Biol. Evol.">
        <title>Developing a high-quality reference genome for a parasitic bivalve with doubly uniparental inheritance (Bivalvia: Unionida).</title>
        <authorList>
            <person name="Smith C.H."/>
        </authorList>
    </citation>
    <scope>NUCLEOTIDE SEQUENCE</scope>
    <source>
        <strain evidence="1">CHS0354</strain>
        <tissue evidence="1">Mantle</tissue>
    </source>
</reference>
<accession>A0AAE0S0N7</accession>